<keyword evidence="3" id="KW-1185">Reference proteome</keyword>
<proteinExistence type="predicted"/>
<dbReference type="Pfam" id="PF00496">
    <property type="entry name" value="SBP_bac_5"/>
    <property type="match status" value="1"/>
</dbReference>
<dbReference type="SUPFAM" id="SSF53850">
    <property type="entry name" value="Periplasmic binding protein-like II"/>
    <property type="match status" value="1"/>
</dbReference>
<comment type="caution">
    <text evidence="2">The sequence shown here is derived from an EMBL/GenBank/DDBJ whole genome shotgun (WGS) entry which is preliminary data.</text>
</comment>
<accession>A0AA35SSS2</accession>
<reference evidence="2" key="1">
    <citation type="submission" date="2023-03" db="EMBL/GenBank/DDBJ databases">
        <authorList>
            <person name="Steffen K."/>
            <person name="Cardenas P."/>
        </authorList>
    </citation>
    <scope>NUCLEOTIDE SEQUENCE</scope>
</reference>
<dbReference type="AlphaFoldDB" id="A0AA35SSS2"/>
<dbReference type="GO" id="GO:0015833">
    <property type="term" value="P:peptide transport"/>
    <property type="evidence" value="ECO:0007669"/>
    <property type="project" value="TreeGrafter"/>
</dbReference>
<dbReference type="PANTHER" id="PTHR30290">
    <property type="entry name" value="PERIPLASMIC BINDING COMPONENT OF ABC TRANSPORTER"/>
    <property type="match status" value="1"/>
</dbReference>
<dbReference type="Gene3D" id="3.10.105.10">
    <property type="entry name" value="Dipeptide-binding Protein, Domain 3"/>
    <property type="match status" value="1"/>
</dbReference>
<name>A0AA35SSS2_GEOBA</name>
<organism evidence="2 3">
    <name type="scientific">Geodia barretti</name>
    <name type="common">Barrett's horny sponge</name>
    <dbReference type="NCBI Taxonomy" id="519541"/>
    <lineage>
        <taxon>Eukaryota</taxon>
        <taxon>Metazoa</taxon>
        <taxon>Porifera</taxon>
        <taxon>Demospongiae</taxon>
        <taxon>Heteroscleromorpha</taxon>
        <taxon>Tetractinellida</taxon>
        <taxon>Astrophorina</taxon>
        <taxon>Geodiidae</taxon>
        <taxon>Geodia</taxon>
    </lineage>
</organism>
<dbReference type="InterPro" id="IPR039424">
    <property type="entry name" value="SBP_5"/>
</dbReference>
<dbReference type="GO" id="GO:1904680">
    <property type="term" value="F:peptide transmembrane transporter activity"/>
    <property type="evidence" value="ECO:0007669"/>
    <property type="project" value="TreeGrafter"/>
</dbReference>
<dbReference type="EMBL" id="CASHTH010002708">
    <property type="protein sequence ID" value="CAI8034041.1"/>
    <property type="molecule type" value="Genomic_DNA"/>
</dbReference>
<evidence type="ECO:0000259" key="1">
    <source>
        <dbReference type="Pfam" id="PF00496"/>
    </source>
</evidence>
<dbReference type="Proteomes" id="UP001174909">
    <property type="component" value="Unassembled WGS sequence"/>
</dbReference>
<sequence>MAASQVDALAGFPNEAAYNPQWVNVSLGLAETLFVREGDNLMAPQTAESFQVDPDLKGVTFKLKEGVPFNSPVGVSQDFGEMTANDWVWFLNDANPTFNVNSTFRIGGDLAASFGLATVIDEYTFRMDAAEGVVIGAFNLEDSISEYGKGPGVYSKNAYDTMGKEWMKQNLVSTGPFIIEEWVPQNRANLQALPEHHKHPAHIASFTRIHVPETASRIAMIQSKQADIAELDPVFADQIEAEGFRYMVPQPKWITASYMWSGNLWEQTHARTGEALRPCALGRSSNIVDYPWIGNPWCEMGKPCQYEDTDNPPGMSDMEQARLVRWALSYALDREGIVDGILNGYGAGMPSEYMGPNFGGWDPGRKITNTASDAIMAKYGFGDSEMYPSYNVASPMANFPWPWDIPFQPSFAEEILDIAGYPRGPNGVRFEISTNIYRAEIGDVSFDIGDLTAGLWEAIGVKTTILNEDYGSVVSARFRERTQIWPTLKNGAVDDATWPAHWPLPLVDSSLSRPGWGAGFESRFLADMHNMTKLEPDRASAIEQHMDVVDWTIYWHLYSGVVEVPKGYAVNPEKVSEWVGRSTQAHWSGAEPWFIVPAQ</sequence>
<protein>
    <recommendedName>
        <fullName evidence="1">Solute-binding protein family 5 domain-containing protein</fullName>
    </recommendedName>
</protein>
<dbReference type="Gene3D" id="3.40.190.10">
    <property type="entry name" value="Periplasmic binding protein-like II"/>
    <property type="match status" value="1"/>
</dbReference>
<dbReference type="InterPro" id="IPR000914">
    <property type="entry name" value="SBP_5_dom"/>
</dbReference>
<feature type="domain" description="Solute-binding protein family 5" evidence="1">
    <location>
        <begin position="43"/>
        <end position="482"/>
    </location>
</feature>
<dbReference type="Gene3D" id="3.90.76.10">
    <property type="entry name" value="Dipeptide-binding Protein, Domain 1"/>
    <property type="match status" value="1"/>
</dbReference>
<gene>
    <name evidence="2" type="ORF">GBAR_LOCUS19201</name>
</gene>
<evidence type="ECO:0000313" key="2">
    <source>
        <dbReference type="EMBL" id="CAI8034041.1"/>
    </source>
</evidence>
<evidence type="ECO:0000313" key="3">
    <source>
        <dbReference type="Proteomes" id="UP001174909"/>
    </source>
</evidence>